<evidence type="ECO:0000256" key="2">
    <source>
        <dbReference type="ARBA" id="ARBA00022692"/>
    </source>
</evidence>
<sequence>MSAIFNEKISAAVLELSLQILPNTYFHLKMAIGVTPESVLDGATLEEMTKYRIAAESIAQRQFRRGKRHLWMPEKDTTSDGISRVQAFVLEGDYKDSEGLGFDNDFELIQYYETPPIDGGGAKINRRLYVVENPDTWICEYLGVKLGIPPEVFLAHCDENIDLSLVDDGFTRRDHSKYWKVSVPHLRVCRSQVERLGKHYFHTGCIDRQGVDVQEYHREFLFFNLVSYWAKSYGQDGDSWTVPVSHLSEYLSDVLKAIILVDLDNTRLRFENPNPGDSHFTELEAFDPIRRLGTEVVMNRTKIEITSQPYARSFFDTLISAHKAQLRRTGQGAPHHSEEFFSPIYTEDPFSITFFAQNLVLAAWEEFIIRSDRGFRDDQLADETEHFVSPYPLSTKRILRRDYDNVEKYHAWIDRKREVERWRWRLDTIMDAFKTHRLDGNVPTGRAAPMAEKGAIEGNSSHLGGLGVERKGRAWSRLQKKLAELQADITSHMEMFAQRAAFEHAFAANRQARSAAQLTKIATVIVPCTFVASIFSMGGDFAAGEKLFGIYWIVSIPVTLALLAWILHDDMTRPWKLPVPVSDMLTSTHSYLNDARARLRGHDTASLHAASQEGRMGDV</sequence>
<comment type="subcellular location">
    <subcellularLocation>
        <location evidence="1">Membrane</location>
        <topology evidence="1">Multi-pass membrane protein</topology>
    </subcellularLocation>
</comment>
<dbReference type="Proteomes" id="UP001265746">
    <property type="component" value="Unassembled WGS sequence"/>
</dbReference>
<keyword evidence="3 5" id="KW-1133">Transmembrane helix</keyword>
<dbReference type="AlphaFoldDB" id="A0AAD9W0T8"/>
<gene>
    <name evidence="6" type="ORF">N8I77_009771</name>
</gene>
<evidence type="ECO:0000256" key="4">
    <source>
        <dbReference type="ARBA" id="ARBA00023136"/>
    </source>
</evidence>
<dbReference type="GO" id="GO:0016020">
    <property type="term" value="C:membrane"/>
    <property type="evidence" value="ECO:0007669"/>
    <property type="project" value="UniProtKB-SubCell"/>
</dbReference>
<comment type="caution">
    <text evidence="6">The sequence shown here is derived from an EMBL/GenBank/DDBJ whole genome shotgun (WGS) entry which is preliminary data.</text>
</comment>
<reference evidence="6" key="1">
    <citation type="submission" date="2023-06" db="EMBL/GenBank/DDBJ databases">
        <authorList>
            <person name="Noh H."/>
        </authorList>
    </citation>
    <scope>NUCLEOTIDE SEQUENCE</scope>
    <source>
        <strain evidence="6">DUCC20226</strain>
    </source>
</reference>
<keyword evidence="2 5" id="KW-0812">Transmembrane</keyword>
<keyword evidence="4 5" id="KW-0472">Membrane</keyword>
<evidence type="ECO:0000256" key="5">
    <source>
        <dbReference type="SAM" id="Phobius"/>
    </source>
</evidence>
<feature type="transmembrane region" description="Helical" evidence="5">
    <location>
        <begin position="549"/>
        <end position="567"/>
    </location>
</feature>
<dbReference type="SUPFAM" id="SSF144083">
    <property type="entry name" value="Magnesium transport protein CorA, transmembrane region"/>
    <property type="match status" value="1"/>
</dbReference>
<name>A0AAD9W0T8_PHOAM</name>
<keyword evidence="7" id="KW-1185">Reference proteome</keyword>
<dbReference type="EMBL" id="JAUJFL010000005">
    <property type="protein sequence ID" value="KAK2603305.1"/>
    <property type="molecule type" value="Genomic_DNA"/>
</dbReference>
<protein>
    <submittedName>
        <fullName evidence="6">Uncharacterized protein</fullName>
    </submittedName>
</protein>
<evidence type="ECO:0000256" key="3">
    <source>
        <dbReference type="ARBA" id="ARBA00022989"/>
    </source>
</evidence>
<accession>A0AAD9W0T8</accession>
<evidence type="ECO:0000313" key="7">
    <source>
        <dbReference type="Proteomes" id="UP001265746"/>
    </source>
</evidence>
<evidence type="ECO:0000256" key="1">
    <source>
        <dbReference type="ARBA" id="ARBA00004141"/>
    </source>
</evidence>
<proteinExistence type="predicted"/>
<dbReference type="InterPro" id="IPR045863">
    <property type="entry name" value="CorA_TM1_TM2"/>
</dbReference>
<organism evidence="6 7">
    <name type="scientific">Phomopsis amygdali</name>
    <name type="common">Fusicoccum amygdali</name>
    <dbReference type="NCBI Taxonomy" id="1214568"/>
    <lineage>
        <taxon>Eukaryota</taxon>
        <taxon>Fungi</taxon>
        <taxon>Dikarya</taxon>
        <taxon>Ascomycota</taxon>
        <taxon>Pezizomycotina</taxon>
        <taxon>Sordariomycetes</taxon>
        <taxon>Sordariomycetidae</taxon>
        <taxon>Diaporthales</taxon>
        <taxon>Diaporthaceae</taxon>
        <taxon>Diaporthe</taxon>
    </lineage>
</organism>
<dbReference type="Gene3D" id="1.20.58.340">
    <property type="entry name" value="Magnesium transport protein CorA, transmembrane region"/>
    <property type="match status" value="1"/>
</dbReference>
<evidence type="ECO:0000313" key="6">
    <source>
        <dbReference type="EMBL" id="KAK2603305.1"/>
    </source>
</evidence>